<proteinExistence type="predicted"/>
<dbReference type="AlphaFoldDB" id="A0A1V5T3Z2"/>
<comment type="caution">
    <text evidence="1">The sequence shown here is derived from an EMBL/GenBank/DDBJ whole genome shotgun (WGS) entry which is preliminary data.</text>
</comment>
<dbReference type="CDD" id="cd06223">
    <property type="entry name" value="PRTases_typeI"/>
    <property type="match status" value="1"/>
</dbReference>
<dbReference type="InterPro" id="IPR029057">
    <property type="entry name" value="PRTase-like"/>
</dbReference>
<dbReference type="EMBL" id="MWBQ01000018">
    <property type="protein sequence ID" value="OQA61467.1"/>
    <property type="molecule type" value="Genomic_DNA"/>
</dbReference>
<reference evidence="1" key="1">
    <citation type="submission" date="2017-02" db="EMBL/GenBank/DDBJ databases">
        <title>Delving into the versatile metabolic prowess of the omnipresent phylum Bacteroidetes.</title>
        <authorList>
            <person name="Nobu M.K."/>
            <person name="Mei R."/>
            <person name="Narihiro T."/>
            <person name="Kuroda K."/>
            <person name="Liu W.-T."/>
        </authorList>
    </citation>
    <scope>NUCLEOTIDE SEQUENCE</scope>
    <source>
        <strain evidence="1">ADurb.Bin276</strain>
    </source>
</reference>
<dbReference type="InterPro" id="IPR000836">
    <property type="entry name" value="PRTase_dom"/>
</dbReference>
<sequence length="209" mass="24229">MIFNILPLGLSKYNPDEKLGWLSDYYAYSKKLEMNFWRYNTYSSAILDYKAGKDHHLDFFVSPFISLIEEIIRIENIGKIILVPLPSSKPKFNKDYRITPNEDNDPKKNRDDRNLVFCEKVSKVREDWQSIELIERIKLKDSKNQRSIEQQLSTLSINSIEHITQNTTIILMDDVYTSGGTMKASKMLIKKSLGDIKMIGVVLGRTVIC</sequence>
<evidence type="ECO:0008006" key="2">
    <source>
        <dbReference type="Google" id="ProtNLM"/>
    </source>
</evidence>
<dbReference type="SUPFAM" id="SSF53271">
    <property type="entry name" value="PRTase-like"/>
    <property type="match status" value="1"/>
</dbReference>
<dbReference type="Proteomes" id="UP000485569">
    <property type="component" value="Unassembled WGS sequence"/>
</dbReference>
<organism evidence="1">
    <name type="scientific">Candidatus Atribacter allofermentans</name>
    <dbReference type="NCBI Taxonomy" id="1852833"/>
    <lineage>
        <taxon>Bacteria</taxon>
        <taxon>Pseudomonadati</taxon>
        <taxon>Atribacterota</taxon>
        <taxon>Atribacteria</taxon>
        <taxon>Atribacterales</taxon>
        <taxon>Atribacteraceae</taxon>
        <taxon>Atribacter</taxon>
    </lineage>
</organism>
<evidence type="ECO:0000313" key="1">
    <source>
        <dbReference type="EMBL" id="OQA61467.1"/>
    </source>
</evidence>
<accession>A0A1V5T3Z2</accession>
<dbReference type="Gene3D" id="3.40.50.2020">
    <property type="match status" value="1"/>
</dbReference>
<protein>
    <recommendedName>
        <fullName evidence="2">DNA utilization protein GntX</fullName>
    </recommendedName>
</protein>
<name>A0A1V5T3Z2_9BACT</name>
<gene>
    <name evidence="1" type="ORF">BWY41_00147</name>
</gene>